<protein>
    <submittedName>
        <fullName evidence="1">Uncharacterized protein</fullName>
    </submittedName>
</protein>
<dbReference type="AlphaFoldDB" id="A0AA41U6H3"/>
<keyword evidence="2" id="KW-1185">Reference proteome</keyword>
<sequence>MEAGTALAAARERFLAGTDAARVAAAVEWDSAAAALFRDALVESSVQVAWEDHLLDEALCLARAFEAALGAAPSPGLGGGTA</sequence>
<evidence type="ECO:0000313" key="2">
    <source>
        <dbReference type="Proteomes" id="UP001165405"/>
    </source>
</evidence>
<gene>
    <name evidence="1" type="ORF">L1785_04835</name>
</gene>
<evidence type="ECO:0000313" key="1">
    <source>
        <dbReference type="EMBL" id="MCF4120300.1"/>
    </source>
</evidence>
<organism evidence="1 2">
    <name type="scientific">Antribacter soli</name>
    <dbReference type="NCBI Taxonomy" id="2910976"/>
    <lineage>
        <taxon>Bacteria</taxon>
        <taxon>Bacillati</taxon>
        <taxon>Actinomycetota</taxon>
        <taxon>Actinomycetes</taxon>
        <taxon>Micrococcales</taxon>
        <taxon>Promicromonosporaceae</taxon>
        <taxon>Antribacter</taxon>
    </lineage>
</organism>
<accession>A0AA41U6H3</accession>
<comment type="caution">
    <text evidence="1">The sequence shown here is derived from an EMBL/GenBank/DDBJ whole genome shotgun (WGS) entry which is preliminary data.</text>
</comment>
<reference evidence="1" key="1">
    <citation type="submission" date="2022-01" db="EMBL/GenBank/DDBJ databases">
        <title>Antribacter sp. nov., isolated from Guizhou of China.</title>
        <authorList>
            <person name="Chengliang C."/>
            <person name="Ya Z."/>
        </authorList>
    </citation>
    <scope>NUCLEOTIDE SEQUENCE</scope>
    <source>
        <strain evidence="1">KLBMP 9083</strain>
    </source>
</reference>
<dbReference type="Proteomes" id="UP001165405">
    <property type="component" value="Unassembled WGS sequence"/>
</dbReference>
<dbReference type="RefSeq" id="WP_236088075.1">
    <property type="nucleotide sequence ID" value="NZ_JAKGSG010000020.1"/>
</dbReference>
<name>A0AA41U6H3_9MICO</name>
<dbReference type="EMBL" id="JAKGSG010000020">
    <property type="protein sequence ID" value="MCF4120300.1"/>
    <property type="molecule type" value="Genomic_DNA"/>
</dbReference>
<proteinExistence type="predicted"/>